<organism evidence="2 3">
    <name type="scientific">Azospirillum picis</name>
    <dbReference type="NCBI Taxonomy" id="488438"/>
    <lineage>
        <taxon>Bacteria</taxon>
        <taxon>Pseudomonadati</taxon>
        <taxon>Pseudomonadota</taxon>
        <taxon>Alphaproteobacteria</taxon>
        <taxon>Rhodospirillales</taxon>
        <taxon>Azospirillaceae</taxon>
        <taxon>Azospirillum</taxon>
    </lineage>
</organism>
<sequence length="347" mass="36058">MSLVTTAYSAAMTLKAAVGATLPPARVAGSPTAASGKDGTATTGGGPAVIVSLSLEAQRTLAVSGAAATQVSSRLQATEAAAPKAGSGAGTAFLRYFPTRDGTPASALADAVSNPARETSSAGKSLDEVGADARSRMDTVYAAMAASGQPFDFNSFEGRDWYSLMGSLDRRSLYAVSSNTGGLFSKQEQDIAQSIMSQQQGLAMGLYNGPISQEGSFVDPFQGDTAARMKAGVSFLDKVSNDEKASLPWAVDRASAQISYQWTMDGAASEDLSSDNPLVKLIVSAMDTMRTGRSRGLSNGPINTADTLKAQPWFKGFESQLDGVMQQSKELYRAKAASDQEGRARPG</sequence>
<evidence type="ECO:0000313" key="3">
    <source>
        <dbReference type="Proteomes" id="UP001244552"/>
    </source>
</evidence>
<feature type="chain" id="PRO_5046391926" evidence="1">
    <location>
        <begin position="17"/>
        <end position="347"/>
    </location>
</feature>
<keyword evidence="3" id="KW-1185">Reference proteome</keyword>
<name>A0ABU0MIA1_9PROT</name>
<feature type="signal peptide" evidence="1">
    <location>
        <begin position="1"/>
        <end position="16"/>
    </location>
</feature>
<evidence type="ECO:0000256" key="1">
    <source>
        <dbReference type="SAM" id="SignalP"/>
    </source>
</evidence>
<keyword evidence="1" id="KW-0732">Signal</keyword>
<accession>A0ABU0MIA1</accession>
<proteinExistence type="predicted"/>
<dbReference type="Proteomes" id="UP001244552">
    <property type="component" value="Unassembled WGS sequence"/>
</dbReference>
<evidence type="ECO:0000313" key="2">
    <source>
        <dbReference type="EMBL" id="MDQ0533182.1"/>
    </source>
</evidence>
<dbReference type="RefSeq" id="WP_209980890.1">
    <property type="nucleotide sequence ID" value="NZ_JAGINO010000005.1"/>
</dbReference>
<dbReference type="EMBL" id="JAUSVU010000005">
    <property type="protein sequence ID" value="MDQ0533182.1"/>
    <property type="molecule type" value="Genomic_DNA"/>
</dbReference>
<protein>
    <submittedName>
        <fullName evidence="2">Uncharacterized protein</fullName>
    </submittedName>
</protein>
<reference evidence="2 3" key="1">
    <citation type="submission" date="2023-07" db="EMBL/GenBank/DDBJ databases">
        <title>Genomic Encyclopedia of Type Strains, Phase IV (KMG-IV): sequencing the most valuable type-strain genomes for metagenomic binning, comparative biology and taxonomic classification.</title>
        <authorList>
            <person name="Goeker M."/>
        </authorList>
    </citation>
    <scope>NUCLEOTIDE SEQUENCE [LARGE SCALE GENOMIC DNA]</scope>
    <source>
        <strain evidence="2 3">DSM 19922</strain>
    </source>
</reference>
<gene>
    <name evidence="2" type="ORF">QO018_002031</name>
</gene>
<comment type="caution">
    <text evidence="2">The sequence shown here is derived from an EMBL/GenBank/DDBJ whole genome shotgun (WGS) entry which is preliminary data.</text>
</comment>